<dbReference type="OrthoDB" id="252464at2"/>
<gene>
    <name evidence="2" type="ORF">C8N29_10957</name>
</gene>
<dbReference type="PRINTS" id="PR00111">
    <property type="entry name" value="ABHYDROLASE"/>
</dbReference>
<dbReference type="EMBL" id="QAON01000009">
    <property type="protein sequence ID" value="PTQ89036.1"/>
    <property type="molecule type" value="Genomic_DNA"/>
</dbReference>
<dbReference type="SUPFAM" id="SSF53474">
    <property type="entry name" value="alpha/beta-Hydrolases"/>
    <property type="match status" value="1"/>
</dbReference>
<proteinExistence type="predicted"/>
<keyword evidence="3" id="KW-1185">Reference proteome</keyword>
<protein>
    <submittedName>
        <fullName evidence="2">Pimeloyl-ACP methyl ester carboxylesterase</fullName>
    </submittedName>
</protein>
<reference evidence="2 3" key="1">
    <citation type="submission" date="2018-04" db="EMBL/GenBank/DDBJ databases">
        <title>Genomic Encyclopedia of Archaeal and Bacterial Type Strains, Phase II (KMG-II): from individual species to whole genera.</title>
        <authorList>
            <person name="Goeker M."/>
        </authorList>
    </citation>
    <scope>NUCLEOTIDE SEQUENCE [LARGE SCALE GENOMIC DNA]</scope>
    <source>
        <strain evidence="2 3">DSM 5822</strain>
    </source>
</reference>
<comment type="caution">
    <text evidence="2">The sequence shown here is derived from an EMBL/GenBank/DDBJ whole genome shotgun (WGS) entry which is preliminary data.</text>
</comment>
<sequence>MKKLLLLGTLAAVGITTVATYPALGGYAYHLTMAAERTLYGLDKSSVDGGDIRLVTLQGGVQNAPAVIMIHGYSADKDVWIRFARHFTDRYRVIIVDLAGHGETGFDSKLKYDTTSQSSRVLHAMNQLGIERAHIIGNSMGGFIAARLAHDHPQRILSATLIDAAGVTSPRPSVMGKLLAKGENPFLFSDREGFYRFYPMTMAKAPWMPSITLDWIADQYIARQSQLARIFNDFHNVNLLDNQLADIRVPTLVMWGAKDELVSVSAADVWCQGIVGCQQVIYDDLGHMPMLEAPTRSAHDVLAFIEKQNNTAPANK</sequence>
<dbReference type="PANTHER" id="PTHR43798:SF33">
    <property type="entry name" value="HYDROLASE, PUTATIVE (AFU_ORTHOLOGUE AFUA_2G14860)-RELATED"/>
    <property type="match status" value="1"/>
</dbReference>
<organism evidence="2 3">
    <name type="scientific">Agitococcus lubricus</name>
    <dbReference type="NCBI Taxonomy" id="1077255"/>
    <lineage>
        <taxon>Bacteria</taxon>
        <taxon>Pseudomonadati</taxon>
        <taxon>Pseudomonadota</taxon>
        <taxon>Gammaproteobacteria</taxon>
        <taxon>Moraxellales</taxon>
        <taxon>Moraxellaceae</taxon>
        <taxon>Agitococcus</taxon>
    </lineage>
</organism>
<feature type="domain" description="AB hydrolase-1" evidence="1">
    <location>
        <begin position="65"/>
        <end position="294"/>
    </location>
</feature>
<dbReference type="Proteomes" id="UP000244223">
    <property type="component" value="Unassembled WGS sequence"/>
</dbReference>
<dbReference type="Gene3D" id="3.40.50.1820">
    <property type="entry name" value="alpha/beta hydrolase"/>
    <property type="match status" value="1"/>
</dbReference>
<dbReference type="InterPro" id="IPR029058">
    <property type="entry name" value="AB_hydrolase_fold"/>
</dbReference>
<name>A0A2T5IYH2_9GAMM</name>
<dbReference type="Pfam" id="PF00561">
    <property type="entry name" value="Abhydrolase_1"/>
    <property type="match status" value="1"/>
</dbReference>
<dbReference type="GO" id="GO:0016020">
    <property type="term" value="C:membrane"/>
    <property type="evidence" value="ECO:0007669"/>
    <property type="project" value="TreeGrafter"/>
</dbReference>
<dbReference type="RefSeq" id="WP_107865951.1">
    <property type="nucleotide sequence ID" value="NZ_QAON01000009.1"/>
</dbReference>
<dbReference type="InterPro" id="IPR050266">
    <property type="entry name" value="AB_hydrolase_sf"/>
</dbReference>
<dbReference type="AlphaFoldDB" id="A0A2T5IYH2"/>
<evidence type="ECO:0000259" key="1">
    <source>
        <dbReference type="Pfam" id="PF00561"/>
    </source>
</evidence>
<dbReference type="InterPro" id="IPR000073">
    <property type="entry name" value="AB_hydrolase_1"/>
</dbReference>
<evidence type="ECO:0000313" key="3">
    <source>
        <dbReference type="Proteomes" id="UP000244223"/>
    </source>
</evidence>
<dbReference type="PANTHER" id="PTHR43798">
    <property type="entry name" value="MONOACYLGLYCEROL LIPASE"/>
    <property type="match status" value="1"/>
</dbReference>
<accession>A0A2T5IYH2</accession>
<evidence type="ECO:0000313" key="2">
    <source>
        <dbReference type="EMBL" id="PTQ89036.1"/>
    </source>
</evidence>